<feature type="transmembrane region" description="Helical" evidence="1">
    <location>
        <begin position="138"/>
        <end position="161"/>
    </location>
</feature>
<reference evidence="2" key="2">
    <citation type="submission" date="2024-10" db="UniProtKB">
        <authorList>
            <consortium name="EnsemblProtists"/>
        </authorList>
    </citation>
    <scope>IDENTIFICATION</scope>
</reference>
<dbReference type="KEGG" id="ehx:EMIHUDRAFT_247077"/>
<evidence type="ECO:0008006" key="4">
    <source>
        <dbReference type="Google" id="ProtNLM"/>
    </source>
</evidence>
<evidence type="ECO:0000313" key="2">
    <source>
        <dbReference type="EnsemblProtists" id="EOD13247"/>
    </source>
</evidence>
<dbReference type="PaxDb" id="2903-EOD13247"/>
<keyword evidence="1" id="KW-0472">Membrane</keyword>
<organism evidence="2 3">
    <name type="scientific">Emiliania huxleyi (strain CCMP1516)</name>
    <dbReference type="NCBI Taxonomy" id="280463"/>
    <lineage>
        <taxon>Eukaryota</taxon>
        <taxon>Haptista</taxon>
        <taxon>Haptophyta</taxon>
        <taxon>Prymnesiophyceae</taxon>
        <taxon>Isochrysidales</taxon>
        <taxon>Noelaerhabdaceae</taxon>
        <taxon>Emiliania</taxon>
    </lineage>
</organism>
<feature type="transmembrane region" description="Helical" evidence="1">
    <location>
        <begin position="69"/>
        <end position="91"/>
    </location>
</feature>
<reference evidence="3" key="1">
    <citation type="journal article" date="2013" name="Nature">
        <title>Pan genome of the phytoplankton Emiliania underpins its global distribution.</title>
        <authorList>
            <person name="Read B.A."/>
            <person name="Kegel J."/>
            <person name="Klute M.J."/>
            <person name="Kuo A."/>
            <person name="Lefebvre S.C."/>
            <person name="Maumus F."/>
            <person name="Mayer C."/>
            <person name="Miller J."/>
            <person name="Monier A."/>
            <person name="Salamov A."/>
            <person name="Young J."/>
            <person name="Aguilar M."/>
            <person name="Claverie J.M."/>
            <person name="Frickenhaus S."/>
            <person name="Gonzalez K."/>
            <person name="Herman E.K."/>
            <person name="Lin Y.C."/>
            <person name="Napier J."/>
            <person name="Ogata H."/>
            <person name="Sarno A.F."/>
            <person name="Shmutz J."/>
            <person name="Schroeder D."/>
            <person name="de Vargas C."/>
            <person name="Verret F."/>
            <person name="von Dassow P."/>
            <person name="Valentin K."/>
            <person name="Van de Peer Y."/>
            <person name="Wheeler G."/>
            <person name="Dacks J.B."/>
            <person name="Delwiche C.F."/>
            <person name="Dyhrman S.T."/>
            <person name="Glockner G."/>
            <person name="John U."/>
            <person name="Richards T."/>
            <person name="Worden A.Z."/>
            <person name="Zhang X."/>
            <person name="Grigoriev I.V."/>
            <person name="Allen A.E."/>
            <person name="Bidle K."/>
            <person name="Borodovsky M."/>
            <person name="Bowler C."/>
            <person name="Brownlee C."/>
            <person name="Cock J.M."/>
            <person name="Elias M."/>
            <person name="Gladyshev V.N."/>
            <person name="Groth M."/>
            <person name="Guda C."/>
            <person name="Hadaegh A."/>
            <person name="Iglesias-Rodriguez M.D."/>
            <person name="Jenkins J."/>
            <person name="Jones B.M."/>
            <person name="Lawson T."/>
            <person name="Leese F."/>
            <person name="Lindquist E."/>
            <person name="Lobanov A."/>
            <person name="Lomsadze A."/>
            <person name="Malik S.B."/>
            <person name="Marsh M.E."/>
            <person name="Mackinder L."/>
            <person name="Mock T."/>
            <person name="Mueller-Roeber B."/>
            <person name="Pagarete A."/>
            <person name="Parker M."/>
            <person name="Probert I."/>
            <person name="Quesneville H."/>
            <person name="Raines C."/>
            <person name="Rensing S.A."/>
            <person name="Riano-Pachon D.M."/>
            <person name="Richier S."/>
            <person name="Rokitta S."/>
            <person name="Shiraiwa Y."/>
            <person name="Soanes D.M."/>
            <person name="van der Giezen M."/>
            <person name="Wahlund T.M."/>
            <person name="Williams B."/>
            <person name="Wilson W."/>
            <person name="Wolfe G."/>
            <person name="Wurch L.L."/>
        </authorList>
    </citation>
    <scope>NUCLEOTIDE SEQUENCE</scope>
</reference>
<dbReference type="EnsemblProtists" id="EOD13247">
    <property type="protein sequence ID" value="EOD13247"/>
    <property type="gene ID" value="EMIHUDRAFT_247077"/>
</dbReference>
<feature type="transmembrane region" description="Helical" evidence="1">
    <location>
        <begin position="103"/>
        <end position="126"/>
    </location>
</feature>
<feature type="transmembrane region" description="Helical" evidence="1">
    <location>
        <begin position="30"/>
        <end position="49"/>
    </location>
</feature>
<dbReference type="HOGENOM" id="CLU_026755_0_0_1"/>
<dbReference type="Gene3D" id="3.40.50.10140">
    <property type="entry name" value="Toll/interleukin-1 receptor homology (TIR) domain"/>
    <property type="match status" value="1"/>
</dbReference>
<dbReference type="GeneID" id="17259399"/>
<dbReference type="InterPro" id="IPR035897">
    <property type="entry name" value="Toll_tir_struct_dom_sf"/>
</dbReference>
<keyword evidence="1" id="KW-1133">Transmembrane helix</keyword>
<sequence length="407" mass="44780">MMVIGGIFSVVYQLMFLLACRPLDAVGVRMVGLLLATNFTFNAIAPLPLVLEERQLWLEGEGCAGLRFAYASCRVAWHIIFAASALLAVMAPSPRRALLRLWLVLRVSFPTQLMLPTNHAFLWGGWGDCALTSDGTPNAWYLASPGAFAWSLTGTLCALLLTERNRGRILHAISRIGLSGESRRLAAVGTLLGASPCCPVDSRVDAAMEMFTAVPFSALNRDVFQSSTPTQQEQPAAKRVKLGEVDAFVSHCWGDDGNDKYAALLAWANQFREAHRREPLLWIDKCCINQGDIQRSLRGLPVYISGCKKLLVLAGPDYCCRLWCALELFCFLTLGGETGDITVLKPHVANLSRPAIGFKLSDAKCSLATDRDRILSTIEAAFGFQEVFNRVVCELMATCMVQREEVW</sequence>
<dbReference type="AlphaFoldDB" id="A0A0D3IPR2"/>
<keyword evidence="3" id="KW-1185">Reference proteome</keyword>
<evidence type="ECO:0000313" key="3">
    <source>
        <dbReference type="Proteomes" id="UP000013827"/>
    </source>
</evidence>
<protein>
    <recommendedName>
        <fullName evidence="4">Heterokaryon incompatibility domain-containing protein</fullName>
    </recommendedName>
</protein>
<accession>A0A0D3IPR2</accession>
<name>A0A0D3IPR2_EMIH1</name>
<feature type="transmembrane region" description="Helical" evidence="1">
    <location>
        <begin position="6"/>
        <end position="23"/>
    </location>
</feature>
<dbReference type="Proteomes" id="UP000013827">
    <property type="component" value="Unassembled WGS sequence"/>
</dbReference>
<dbReference type="RefSeq" id="XP_005765676.1">
    <property type="nucleotide sequence ID" value="XM_005765619.1"/>
</dbReference>
<keyword evidence="1" id="KW-0812">Transmembrane</keyword>
<evidence type="ECO:0000256" key="1">
    <source>
        <dbReference type="SAM" id="Phobius"/>
    </source>
</evidence>
<proteinExistence type="predicted"/>